<evidence type="ECO:0000256" key="7">
    <source>
        <dbReference type="ARBA" id="ARBA00066387"/>
    </source>
</evidence>
<evidence type="ECO:0000256" key="9">
    <source>
        <dbReference type="ARBA" id="ARBA00077139"/>
    </source>
</evidence>
<keyword evidence="1" id="KW-0813">Transport</keyword>
<keyword evidence="12" id="KW-1185">Reference proteome</keyword>
<keyword evidence="3" id="KW-0067">ATP-binding</keyword>
<dbReference type="Gene3D" id="3.40.50.300">
    <property type="entry name" value="P-loop containing nucleotide triphosphate hydrolases"/>
    <property type="match status" value="1"/>
</dbReference>
<dbReference type="FunFam" id="3.40.50.300:FF:000134">
    <property type="entry name" value="Iron-enterobactin ABC transporter ATP-binding protein"/>
    <property type="match status" value="1"/>
</dbReference>
<dbReference type="AlphaFoldDB" id="Q0W0R0"/>
<keyword evidence="2" id="KW-0547">Nucleotide-binding</keyword>
<evidence type="ECO:0000313" key="11">
    <source>
        <dbReference type="EMBL" id="CAJ38033.1"/>
    </source>
</evidence>
<dbReference type="PANTHER" id="PTHR42794">
    <property type="entry name" value="HEMIN IMPORT ATP-BINDING PROTEIN HMUV"/>
    <property type="match status" value="1"/>
</dbReference>
<dbReference type="GO" id="GO:0016887">
    <property type="term" value="F:ATP hydrolysis activity"/>
    <property type="evidence" value="ECO:0007669"/>
    <property type="project" value="InterPro"/>
</dbReference>
<dbReference type="PANTHER" id="PTHR42794:SF1">
    <property type="entry name" value="HEMIN IMPORT ATP-BINDING PROTEIN HMUV"/>
    <property type="match status" value="1"/>
</dbReference>
<keyword evidence="4" id="KW-1278">Translocase</keyword>
<dbReference type="eggNOG" id="arCOG00199">
    <property type="taxonomic scope" value="Archaea"/>
</dbReference>
<evidence type="ECO:0000313" key="12">
    <source>
        <dbReference type="Proteomes" id="UP000000663"/>
    </source>
</evidence>
<dbReference type="InterPro" id="IPR003593">
    <property type="entry name" value="AAA+_ATPase"/>
</dbReference>
<dbReference type="Proteomes" id="UP000000663">
    <property type="component" value="Chromosome"/>
</dbReference>
<evidence type="ECO:0000259" key="10">
    <source>
        <dbReference type="PROSITE" id="PS50893"/>
    </source>
</evidence>
<evidence type="ECO:0000256" key="1">
    <source>
        <dbReference type="ARBA" id="ARBA00022448"/>
    </source>
</evidence>
<dbReference type="KEGG" id="rci:RRC303"/>
<accession>Q0W0R0</accession>
<comment type="function">
    <text evidence="6">Required for corrinoid utilization. Probably part of the ABC transporter complex BtuCDF involved in cobalamin (vitamin B12) import. Probably responsible for energy coupling to the transport system.</text>
</comment>
<dbReference type="EMBL" id="AM114193">
    <property type="protein sequence ID" value="CAJ38033.1"/>
    <property type="molecule type" value="Genomic_DNA"/>
</dbReference>
<dbReference type="GO" id="GO:0005524">
    <property type="term" value="F:ATP binding"/>
    <property type="evidence" value="ECO:0007669"/>
    <property type="project" value="UniProtKB-KW"/>
</dbReference>
<evidence type="ECO:0000256" key="2">
    <source>
        <dbReference type="ARBA" id="ARBA00022741"/>
    </source>
</evidence>
<dbReference type="CDD" id="cd03214">
    <property type="entry name" value="ABC_Iron-Siderophores_B12_Hemin"/>
    <property type="match status" value="1"/>
</dbReference>
<protein>
    <recommendedName>
        <fullName evidence="8">Cobalamin import ATP-binding protein BtuD</fullName>
        <ecNumber evidence="7">7.6.2.8</ecNumber>
    </recommendedName>
    <alternativeName>
        <fullName evidence="9">Vitamin B12-transporting ATPase</fullName>
    </alternativeName>
</protein>
<dbReference type="PROSITE" id="PS50893">
    <property type="entry name" value="ABC_TRANSPORTER_2"/>
    <property type="match status" value="1"/>
</dbReference>
<dbReference type="STRING" id="351160.RRC303"/>
<dbReference type="RefSeq" id="WP_012034562.1">
    <property type="nucleotide sequence ID" value="NC_009464.1"/>
</dbReference>
<dbReference type="NCBIfam" id="NF010068">
    <property type="entry name" value="PRK13548.1"/>
    <property type="match status" value="1"/>
</dbReference>
<evidence type="ECO:0000256" key="4">
    <source>
        <dbReference type="ARBA" id="ARBA00022967"/>
    </source>
</evidence>
<dbReference type="InterPro" id="IPR003439">
    <property type="entry name" value="ABC_transporter-like_ATP-bd"/>
</dbReference>
<evidence type="ECO:0000256" key="5">
    <source>
        <dbReference type="ARBA" id="ARBA00050590"/>
    </source>
</evidence>
<dbReference type="PROSITE" id="PS00211">
    <property type="entry name" value="ABC_TRANSPORTER_1"/>
    <property type="match status" value="1"/>
</dbReference>
<dbReference type="InterPro" id="IPR027417">
    <property type="entry name" value="P-loop_NTPase"/>
</dbReference>
<proteinExistence type="predicted"/>
<reference evidence="11 12" key="1">
    <citation type="journal article" date="2006" name="Science">
        <title>Genome of rice cluster I archaea -- the key methane producers in the rice rhizosphere.</title>
        <authorList>
            <person name="Erkel C."/>
            <person name="Kube M."/>
            <person name="Reinhardt R."/>
            <person name="Liesack W."/>
        </authorList>
    </citation>
    <scope>NUCLEOTIDE SEQUENCE [LARGE SCALE GENOMIC DNA]</scope>
    <source>
        <strain evidence="12">DSM 22066 / NBRC 105507 / MRE50</strain>
    </source>
</reference>
<dbReference type="SUPFAM" id="SSF52540">
    <property type="entry name" value="P-loop containing nucleoside triphosphate hydrolases"/>
    <property type="match status" value="1"/>
</dbReference>
<dbReference type="GO" id="GO:0015420">
    <property type="term" value="F:ABC-type vitamin B12 transporter activity"/>
    <property type="evidence" value="ECO:0007669"/>
    <property type="project" value="UniProtKB-EC"/>
</dbReference>
<evidence type="ECO:0000256" key="8">
    <source>
        <dbReference type="ARBA" id="ARBA00073649"/>
    </source>
</evidence>
<evidence type="ECO:0000256" key="6">
    <source>
        <dbReference type="ARBA" id="ARBA00058960"/>
    </source>
</evidence>
<organism evidence="11 12">
    <name type="scientific">Methanocella arvoryzae (strain DSM 22066 / NBRC 105507 / MRE50)</name>
    <dbReference type="NCBI Taxonomy" id="351160"/>
    <lineage>
        <taxon>Archaea</taxon>
        <taxon>Methanobacteriati</taxon>
        <taxon>Methanobacteriota</taxon>
        <taxon>Stenosarchaea group</taxon>
        <taxon>Methanomicrobia</taxon>
        <taxon>Methanocellales</taxon>
        <taxon>Methanocellaceae</taxon>
        <taxon>Methanocella</taxon>
    </lineage>
</organism>
<dbReference type="Pfam" id="PF00005">
    <property type="entry name" value="ABC_tran"/>
    <property type="match status" value="1"/>
</dbReference>
<dbReference type="InterPro" id="IPR017871">
    <property type="entry name" value="ABC_transporter-like_CS"/>
</dbReference>
<comment type="catalytic activity">
    <reaction evidence="5">
        <text>an R-cob(III)alamin(out) + ATP + H2O = an R-cob(III)alamin(in) + ADP + phosphate + H(+)</text>
        <dbReference type="Rhea" id="RHEA:17873"/>
        <dbReference type="ChEBI" id="CHEBI:15377"/>
        <dbReference type="ChEBI" id="CHEBI:15378"/>
        <dbReference type="ChEBI" id="CHEBI:30616"/>
        <dbReference type="ChEBI" id="CHEBI:43474"/>
        <dbReference type="ChEBI" id="CHEBI:140785"/>
        <dbReference type="ChEBI" id="CHEBI:456216"/>
        <dbReference type="EC" id="7.6.2.8"/>
    </reaction>
</comment>
<dbReference type="OrthoDB" id="24644at2157"/>
<dbReference type="EC" id="7.6.2.8" evidence="7"/>
<sequence length="413" mass="45249">MLDVTDLSCKYGNARILENIFFTTRKGECIGIIGPNGSGKSTLLKTLSKVMKPASGSIVVCGKELKDISMNELARSMAVVPQDTNVDFNFSCLDIVLMGRHPHLGRFAVEGKKDYDIARQSMELTNTWHLKDRNISELSGGERQRVIIARALTQEPSVLLLDEPVSHLDINHQIEIMELIQHLKNDRGLLVIVVIHDLNLAARYCDRLILLNENTIQAAGTPSEVLTREHIRRAFRADVLVRRHPMTGTIYITLLNSITTTEPESDGKTIHLVCGAGTGTQLMYQLKTAGYNLTAGVLNVLDTDHETALHLNVNTIVDAPFSPITPESYAANVDALKAADYVVLSDVPFGWGNIKNLEAVLEVSGAKPVILIAGWQNRDFTGGKAGELIQAILNKGAVEVTSADEVVRKLAEI</sequence>
<name>Q0W0R0_METAR</name>
<evidence type="ECO:0000256" key="3">
    <source>
        <dbReference type="ARBA" id="ARBA00022840"/>
    </source>
</evidence>
<dbReference type="SMART" id="SM00382">
    <property type="entry name" value="AAA"/>
    <property type="match status" value="1"/>
</dbReference>
<feature type="domain" description="ABC transporter" evidence="10">
    <location>
        <begin position="2"/>
        <end position="238"/>
    </location>
</feature>
<dbReference type="GeneID" id="5143932"/>
<gene>
    <name evidence="11" type="ORF">RRC303</name>
</gene>
<dbReference type="PATRIC" id="fig|351160.9.peg.245"/>